<protein>
    <recommendedName>
        <fullName evidence="1">FRG domain-containing protein</fullName>
    </recommendedName>
</protein>
<accession>A0A0G1WDV5</accession>
<feature type="domain" description="FRG" evidence="1">
    <location>
        <begin position="36"/>
        <end position="170"/>
    </location>
</feature>
<dbReference type="InterPro" id="IPR014966">
    <property type="entry name" value="FRG-dom"/>
</dbReference>
<evidence type="ECO:0000313" key="2">
    <source>
        <dbReference type="EMBL" id="KKW16966.1"/>
    </source>
</evidence>
<comment type="caution">
    <text evidence="2">The sequence shown here is derived from an EMBL/GenBank/DDBJ whole genome shotgun (WGS) entry which is preliminary data.</text>
</comment>
<dbReference type="EMBL" id="LCQN01000013">
    <property type="protein sequence ID" value="KKW16966.1"/>
    <property type="molecule type" value="Genomic_DNA"/>
</dbReference>
<proteinExistence type="predicted"/>
<evidence type="ECO:0000259" key="1">
    <source>
        <dbReference type="SMART" id="SM00901"/>
    </source>
</evidence>
<dbReference type="AlphaFoldDB" id="A0A0G1WDV5"/>
<evidence type="ECO:0000313" key="3">
    <source>
        <dbReference type="Proteomes" id="UP000033982"/>
    </source>
</evidence>
<dbReference type="Proteomes" id="UP000033982">
    <property type="component" value="Unassembled WGS sequence"/>
</dbReference>
<dbReference type="SMART" id="SM00901">
    <property type="entry name" value="FRG"/>
    <property type="match status" value="1"/>
</dbReference>
<reference evidence="2 3" key="1">
    <citation type="journal article" date="2015" name="Nature">
        <title>rRNA introns, odd ribosomes, and small enigmatic genomes across a large radiation of phyla.</title>
        <authorList>
            <person name="Brown C.T."/>
            <person name="Hug L.A."/>
            <person name="Thomas B.C."/>
            <person name="Sharon I."/>
            <person name="Castelle C.J."/>
            <person name="Singh A."/>
            <person name="Wilkins M.J."/>
            <person name="Williams K.H."/>
            <person name="Banfield J.F."/>
        </authorList>
    </citation>
    <scope>NUCLEOTIDE SEQUENCE [LARGE SCALE GENOMIC DNA]</scope>
</reference>
<name>A0A0G1WDV5_9BACT</name>
<sequence length="325" mass="38031">MALIKCRHYQEPKICGWDQLLECEKRHRSDPDAKDKETEWIFKGHKEKNWRLRTTLEREIGNIGINTKDLHEDSKNRADYEDKYDNELKDILRKGLFGQSVDKIEAGLLRKFQRQFHHHDLRVPGNDDVTEWLALMRHYGAPVRLLDWTYSFYVAVFFAIEEAEGDCAVWALDKKVIINRVLGRCGEDSVLPWYQKECLSRDIDVIKSRTWETVFSQSATPFVFPLNPLRLNERLVIQQGDFLCPGNIRNTFEDNLAEVLPSAQNGSDYKLFKYVVRFDVKARKEILQNLHRMNINRATLFPGLDGFAQSLKTLLVSPKNLLKDF</sequence>
<organism evidence="2 3">
    <name type="scientific">Candidatus Magasanikbacteria bacterium GW2011_GWA2_50_22</name>
    <dbReference type="NCBI Taxonomy" id="1619043"/>
    <lineage>
        <taxon>Bacteria</taxon>
        <taxon>Candidatus Magasanikiibacteriota</taxon>
    </lineage>
</organism>
<gene>
    <name evidence="2" type="ORF">UY58_C0013G0004</name>
</gene>
<dbReference type="Pfam" id="PF08867">
    <property type="entry name" value="FRG"/>
    <property type="match status" value="1"/>
</dbReference>